<evidence type="ECO:0000256" key="7">
    <source>
        <dbReference type="ARBA" id="ARBA00023065"/>
    </source>
</evidence>
<dbReference type="Gene3D" id="1.10.287.70">
    <property type="match status" value="2"/>
</dbReference>
<feature type="transmembrane region" description="Helical" evidence="11">
    <location>
        <begin position="243"/>
        <end position="264"/>
    </location>
</feature>
<dbReference type="Pfam" id="PF07885">
    <property type="entry name" value="Ion_trans_2"/>
    <property type="match status" value="2"/>
</dbReference>
<dbReference type="SUPFAM" id="SSF47473">
    <property type="entry name" value="EF-hand"/>
    <property type="match status" value="1"/>
</dbReference>
<evidence type="ECO:0000256" key="4">
    <source>
        <dbReference type="ARBA" id="ARBA00022692"/>
    </source>
</evidence>
<name>A0AAU9RW90_THLAR</name>
<keyword evidence="3" id="KW-0813">Transport</keyword>
<keyword evidence="8 11" id="KW-0472">Membrane</keyword>
<dbReference type="SUPFAM" id="SSF81324">
    <property type="entry name" value="Voltage-gated potassium channels"/>
    <property type="match status" value="2"/>
</dbReference>
<dbReference type="InterPro" id="IPR003280">
    <property type="entry name" value="2pore_dom_K_chnl"/>
</dbReference>
<feature type="transmembrane region" description="Helical" evidence="11">
    <location>
        <begin position="71"/>
        <end position="89"/>
    </location>
</feature>
<keyword evidence="7" id="KW-0406">Ion transport</keyword>
<dbReference type="PANTHER" id="PTHR11003">
    <property type="entry name" value="POTASSIUM CHANNEL, SUBFAMILY K"/>
    <property type="match status" value="1"/>
</dbReference>
<evidence type="ECO:0000256" key="8">
    <source>
        <dbReference type="ARBA" id="ARBA00023136"/>
    </source>
</evidence>
<keyword evidence="15" id="KW-1185">Reference proteome</keyword>
<protein>
    <submittedName>
        <fullName evidence="14">Uncharacterized protein</fullName>
    </submittedName>
</protein>
<sequence length="510" mass="57116">MGFETTDVNPTDQDFNQNSRTSSRKRRLRRCRSAPRDGDCVYNNDTKIDEPPSSPSNIPVFNDLNPSLKRVIMFLGLYLTIGTLCFYLVRNQISGHKTNGVLDAVYFCIVTMTTVGYGDLVPNSYTSRLLACAFVFSGMVLVGHLLSRAADYLVEKQESLLVRAFHLRQIFGPTDILKELRTNKLRRKCYVTFFVLVFLFLVGTFFLVTVEKMPVLQAFYCVCSTVTTLGYGDKSFSSGTGRLFAVFWILTSTICLAQFFLYVVELRADTKQRALVKWVLTRRITNNDLEAADLDEDGIVGAAEFVVYKLKEMGKIDEKDVDGIMEEFEQLDDDESGTLTTSDIVLAQTTSQISSSGSPLFTRSDLVAADIDGDGVVGVAEFIVYRLKQMDKIDQKDIIGITKEFQQLDYDESRTLTNSDIDLAQIQSSASPLFTKNDLEAADLDGDGVVGAAEFLVYRLKQMEKIDQEDMIRIMEEFEKLDHDESGALTSSDIDLAQKTTLSSSSSFKD</sequence>
<evidence type="ECO:0000256" key="11">
    <source>
        <dbReference type="SAM" id="Phobius"/>
    </source>
</evidence>
<feature type="transmembrane region" description="Helical" evidence="11">
    <location>
        <begin position="101"/>
        <end position="120"/>
    </location>
</feature>
<evidence type="ECO:0000256" key="6">
    <source>
        <dbReference type="ARBA" id="ARBA00022989"/>
    </source>
</evidence>
<dbReference type="InterPro" id="IPR018247">
    <property type="entry name" value="EF_Hand_1_Ca_BS"/>
</dbReference>
<feature type="compositionally biased region" description="Polar residues" evidence="10">
    <location>
        <begin position="1"/>
        <end position="18"/>
    </location>
</feature>
<dbReference type="Proteomes" id="UP000836841">
    <property type="component" value="Chromosome 3"/>
</dbReference>
<feature type="region of interest" description="Disordered" evidence="10">
    <location>
        <begin position="1"/>
        <end position="29"/>
    </location>
</feature>
<dbReference type="GO" id="GO:0005509">
    <property type="term" value="F:calcium ion binding"/>
    <property type="evidence" value="ECO:0007669"/>
    <property type="project" value="InterPro"/>
</dbReference>
<feature type="domain" description="EF-hand" evidence="13">
    <location>
        <begin position="438"/>
        <end position="455"/>
    </location>
</feature>
<evidence type="ECO:0000256" key="2">
    <source>
        <dbReference type="ARBA" id="ARBA00010159"/>
    </source>
</evidence>
<gene>
    <name evidence="14" type="ORF">TAV2_LOCUS10063</name>
</gene>
<comment type="similarity">
    <text evidence="2">Belongs to the two pore domain potassium channel (TC 1.A.1.7) family.</text>
</comment>
<dbReference type="PANTHER" id="PTHR11003:SF291">
    <property type="entry name" value="IP11374P"/>
    <property type="match status" value="1"/>
</dbReference>
<keyword evidence="9" id="KW-0407">Ion channel</keyword>
<dbReference type="Gene3D" id="1.10.238.10">
    <property type="entry name" value="EF-hand"/>
    <property type="match status" value="2"/>
</dbReference>
<evidence type="ECO:0000259" key="13">
    <source>
        <dbReference type="Pfam" id="PF13202"/>
    </source>
</evidence>
<dbReference type="GO" id="GO:0005886">
    <property type="term" value="C:plasma membrane"/>
    <property type="evidence" value="ECO:0007669"/>
    <property type="project" value="TreeGrafter"/>
</dbReference>
<evidence type="ECO:0000256" key="10">
    <source>
        <dbReference type="SAM" id="MobiDB-lite"/>
    </source>
</evidence>
<keyword evidence="5" id="KW-0106">Calcium</keyword>
<evidence type="ECO:0000259" key="12">
    <source>
        <dbReference type="Pfam" id="PF07885"/>
    </source>
</evidence>
<dbReference type="GO" id="GO:0005774">
    <property type="term" value="C:vacuolar membrane"/>
    <property type="evidence" value="ECO:0007669"/>
    <property type="project" value="UniProtKB-ARBA"/>
</dbReference>
<feature type="transmembrane region" description="Helical" evidence="11">
    <location>
        <begin position="189"/>
        <end position="208"/>
    </location>
</feature>
<dbReference type="FunFam" id="1.10.287.70:FF:000127">
    <property type="entry name" value="Calcium-activated outward-rectifying potassium channel 1"/>
    <property type="match status" value="1"/>
</dbReference>
<dbReference type="AlphaFoldDB" id="A0AAU9RW90"/>
<dbReference type="InterPro" id="IPR002048">
    <property type="entry name" value="EF_hand_dom"/>
</dbReference>
<dbReference type="PROSITE" id="PS00018">
    <property type="entry name" value="EF_HAND_1"/>
    <property type="match status" value="5"/>
</dbReference>
<keyword evidence="6 11" id="KW-1133">Transmembrane helix</keyword>
<evidence type="ECO:0000256" key="1">
    <source>
        <dbReference type="ARBA" id="ARBA00004141"/>
    </source>
</evidence>
<evidence type="ECO:0000256" key="3">
    <source>
        <dbReference type="ARBA" id="ARBA00022448"/>
    </source>
</evidence>
<evidence type="ECO:0000256" key="9">
    <source>
        <dbReference type="ARBA" id="ARBA00023303"/>
    </source>
</evidence>
<accession>A0AAU9RW90</accession>
<dbReference type="GO" id="GO:0022841">
    <property type="term" value="F:potassium ion leak channel activity"/>
    <property type="evidence" value="ECO:0007669"/>
    <property type="project" value="TreeGrafter"/>
</dbReference>
<dbReference type="GO" id="GO:0015271">
    <property type="term" value="F:outward rectifier potassium channel activity"/>
    <property type="evidence" value="ECO:0007669"/>
    <property type="project" value="TreeGrafter"/>
</dbReference>
<dbReference type="PRINTS" id="PR01333">
    <property type="entry name" value="2POREKCHANEL"/>
</dbReference>
<feature type="transmembrane region" description="Helical" evidence="11">
    <location>
        <begin position="126"/>
        <end position="146"/>
    </location>
</feature>
<proteinExistence type="inferred from homology"/>
<dbReference type="InterPro" id="IPR013099">
    <property type="entry name" value="K_chnl_dom"/>
</dbReference>
<evidence type="ECO:0000256" key="5">
    <source>
        <dbReference type="ARBA" id="ARBA00022837"/>
    </source>
</evidence>
<organism evidence="14 15">
    <name type="scientific">Thlaspi arvense</name>
    <name type="common">Field penny-cress</name>
    <dbReference type="NCBI Taxonomy" id="13288"/>
    <lineage>
        <taxon>Eukaryota</taxon>
        <taxon>Viridiplantae</taxon>
        <taxon>Streptophyta</taxon>
        <taxon>Embryophyta</taxon>
        <taxon>Tracheophyta</taxon>
        <taxon>Spermatophyta</taxon>
        <taxon>Magnoliopsida</taxon>
        <taxon>eudicotyledons</taxon>
        <taxon>Gunneridae</taxon>
        <taxon>Pentapetalae</taxon>
        <taxon>rosids</taxon>
        <taxon>malvids</taxon>
        <taxon>Brassicales</taxon>
        <taxon>Brassicaceae</taxon>
        <taxon>Thlaspideae</taxon>
        <taxon>Thlaspi</taxon>
    </lineage>
</organism>
<evidence type="ECO:0000313" key="15">
    <source>
        <dbReference type="Proteomes" id="UP000836841"/>
    </source>
</evidence>
<reference evidence="14 15" key="1">
    <citation type="submission" date="2022-03" db="EMBL/GenBank/DDBJ databases">
        <authorList>
            <person name="Nunn A."/>
            <person name="Chopra R."/>
            <person name="Nunn A."/>
            <person name="Contreras Garrido A."/>
        </authorList>
    </citation>
    <scope>NUCLEOTIDE SEQUENCE [LARGE SCALE GENOMIC DNA]</scope>
</reference>
<keyword evidence="4 11" id="KW-0812">Transmembrane</keyword>
<feature type="domain" description="Potassium channel" evidence="12">
    <location>
        <begin position="74"/>
        <end position="154"/>
    </location>
</feature>
<dbReference type="InterPro" id="IPR011992">
    <property type="entry name" value="EF-hand-dom_pair"/>
</dbReference>
<dbReference type="Pfam" id="PF13202">
    <property type="entry name" value="EF-hand_5"/>
    <property type="match status" value="1"/>
</dbReference>
<dbReference type="EMBL" id="OU466859">
    <property type="protein sequence ID" value="CAH2052804.1"/>
    <property type="molecule type" value="Genomic_DNA"/>
</dbReference>
<evidence type="ECO:0000313" key="14">
    <source>
        <dbReference type="EMBL" id="CAH2052804.1"/>
    </source>
</evidence>
<dbReference type="GO" id="GO:0030322">
    <property type="term" value="P:stabilization of membrane potential"/>
    <property type="evidence" value="ECO:0007669"/>
    <property type="project" value="TreeGrafter"/>
</dbReference>
<comment type="subcellular location">
    <subcellularLocation>
        <location evidence="1">Membrane</location>
        <topology evidence="1">Multi-pass membrane protein</topology>
    </subcellularLocation>
</comment>
<feature type="domain" description="Potassium channel" evidence="12">
    <location>
        <begin position="195"/>
        <end position="265"/>
    </location>
</feature>